<proteinExistence type="predicted"/>
<dbReference type="Proteomes" id="UP000229090">
    <property type="component" value="Segment"/>
</dbReference>
<dbReference type="RefSeq" id="YP_010013556.1">
    <property type="nucleotide sequence ID" value="NC_053512.1"/>
</dbReference>
<feature type="domain" description="4Fe-4S Wbl-type" evidence="1">
    <location>
        <begin position="10"/>
        <end position="68"/>
    </location>
</feature>
<evidence type="ECO:0000313" key="2">
    <source>
        <dbReference type="EMBL" id="ATN94029.1"/>
    </source>
</evidence>
<name>A0A2D1GPQ7_9CAUD</name>
<reference evidence="3" key="1">
    <citation type="submission" date="2017-09" db="EMBL/GenBank/DDBJ databases">
        <authorList>
            <person name="Ehlers B."/>
            <person name="Leendertz F.H."/>
        </authorList>
    </citation>
    <scope>NUCLEOTIDE SEQUENCE [LARGE SCALE GENOMIC DNA]</scope>
</reference>
<evidence type="ECO:0000313" key="3">
    <source>
        <dbReference type="Proteomes" id="UP000229090"/>
    </source>
</evidence>
<dbReference type="EMBL" id="MG009575">
    <property type="protein sequence ID" value="ATN94029.1"/>
    <property type="molecule type" value="Genomic_DNA"/>
</dbReference>
<keyword evidence="3" id="KW-1185">Reference proteome</keyword>
<gene>
    <name evidence="2" type="primary">66</name>
    <name evidence="2" type="ORF">SEA_KUMAO_66</name>
</gene>
<dbReference type="GeneID" id="63210169"/>
<accession>A0A2D1GPQ7</accession>
<dbReference type="Pfam" id="PF02467">
    <property type="entry name" value="Whib"/>
    <property type="match status" value="1"/>
</dbReference>
<sequence length="104" mass="12079">MKLWQHGNEWVSYANCGGVIDHILPPEREDDGPVADQEKVEFICNKCQVRPECAKWAVRKQAHGVWACGRYIPGHDEDRRQANRVRRELAETIHLELARRGDDF</sequence>
<dbReference type="InterPro" id="IPR034768">
    <property type="entry name" value="4FE4S_WBL"/>
</dbReference>
<dbReference type="KEGG" id="vg:63210169"/>
<evidence type="ECO:0000259" key="1">
    <source>
        <dbReference type="Pfam" id="PF02467"/>
    </source>
</evidence>
<organism evidence="2 3">
    <name type="scientific">Mycobacterium phage Kumao</name>
    <dbReference type="NCBI Taxonomy" id="2041344"/>
    <lineage>
        <taxon>Viruses</taxon>
        <taxon>Duplodnaviria</taxon>
        <taxon>Heunggongvirae</taxon>
        <taxon>Uroviricota</taxon>
        <taxon>Caudoviricetes</taxon>
        <taxon>Vilmaviridae</taxon>
        <taxon>Kumaovirus</taxon>
        <taxon>Kumaovirus kumao</taxon>
    </lineage>
</organism>
<protein>
    <submittedName>
        <fullName evidence="2">WhiB family transcription factor</fullName>
    </submittedName>
</protein>